<dbReference type="AlphaFoldDB" id="A0A4R2F5Y2"/>
<dbReference type="PROSITE" id="PS50943">
    <property type="entry name" value="HTH_CROC1"/>
    <property type="match status" value="1"/>
</dbReference>
<dbReference type="EMBL" id="SLWF01000044">
    <property type="protein sequence ID" value="TCN77728.1"/>
    <property type="molecule type" value="Genomic_DNA"/>
</dbReference>
<evidence type="ECO:0000313" key="3">
    <source>
        <dbReference type="EMBL" id="TCN77728.1"/>
    </source>
</evidence>
<dbReference type="RefSeq" id="WP_133040511.1">
    <property type="nucleotide sequence ID" value="NZ_SLWF01000044.1"/>
</dbReference>
<comment type="caution">
    <text evidence="3">The sequence shown here is derived from an EMBL/GenBank/DDBJ whole genome shotgun (WGS) entry which is preliminary data.</text>
</comment>
<proteinExistence type="predicted"/>
<keyword evidence="1 3" id="KW-0238">DNA-binding</keyword>
<evidence type="ECO:0000313" key="4">
    <source>
        <dbReference type="Proteomes" id="UP000294832"/>
    </source>
</evidence>
<dbReference type="SUPFAM" id="SSF47413">
    <property type="entry name" value="lambda repressor-like DNA-binding domains"/>
    <property type="match status" value="1"/>
</dbReference>
<dbReference type="GO" id="GO:0003677">
    <property type="term" value="F:DNA binding"/>
    <property type="evidence" value="ECO:0007669"/>
    <property type="project" value="UniProtKB-KW"/>
</dbReference>
<sequence>MSVGSVIKQRRIALNMKQEDVAETIGVTVQTYGKWENDKTEPKASQIAALSSLLNLPEKVICSGKYPENISDNPMQFMNKFGKLVHHVDDFSLVLTMYDFIEDEEGFYKALLKESELPKEHFEG</sequence>
<dbReference type="Pfam" id="PF01381">
    <property type="entry name" value="HTH_3"/>
    <property type="match status" value="1"/>
</dbReference>
<dbReference type="PANTHER" id="PTHR46558:SF11">
    <property type="entry name" value="HTH-TYPE TRANSCRIPTIONAL REGULATOR XRE"/>
    <property type="match status" value="1"/>
</dbReference>
<protein>
    <submittedName>
        <fullName evidence="3">DNA-binding XRE family transcriptional regulator</fullName>
    </submittedName>
</protein>
<reference evidence="3 4" key="1">
    <citation type="submission" date="2019-03" db="EMBL/GenBank/DDBJ databases">
        <title>Freshwater and sediment microbial communities from various areas in North America, analyzing microbe dynamics in response to fracking.</title>
        <authorList>
            <person name="Lamendella R."/>
        </authorList>
    </citation>
    <scope>NUCLEOTIDE SEQUENCE [LARGE SCALE GENOMIC DNA]</scope>
    <source>
        <strain evidence="3 4">74A</strain>
    </source>
</reference>
<accession>A0A4R2F5Y2</accession>
<dbReference type="SMART" id="SM00530">
    <property type="entry name" value="HTH_XRE"/>
    <property type="match status" value="1"/>
</dbReference>
<dbReference type="PANTHER" id="PTHR46558">
    <property type="entry name" value="TRACRIPTIONAL REGULATORY PROTEIN-RELATED-RELATED"/>
    <property type="match status" value="1"/>
</dbReference>
<evidence type="ECO:0000256" key="1">
    <source>
        <dbReference type="ARBA" id="ARBA00023125"/>
    </source>
</evidence>
<evidence type="ECO:0000259" key="2">
    <source>
        <dbReference type="PROSITE" id="PS50943"/>
    </source>
</evidence>
<dbReference type="InterPro" id="IPR001387">
    <property type="entry name" value="Cro/C1-type_HTH"/>
</dbReference>
<dbReference type="InterPro" id="IPR010982">
    <property type="entry name" value="Lambda_DNA-bd_dom_sf"/>
</dbReference>
<gene>
    <name evidence="3" type="ORF">EDC91_14429</name>
</gene>
<organism evidence="3 4">
    <name type="scientific">Shewanella fodinae</name>
    <dbReference type="NCBI Taxonomy" id="552357"/>
    <lineage>
        <taxon>Bacteria</taxon>
        <taxon>Pseudomonadati</taxon>
        <taxon>Pseudomonadota</taxon>
        <taxon>Gammaproteobacteria</taxon>
        <taxon>Alteromonadales</taxon>
        <taxon>Shewanellaceae</taxon>
        <taxon>Shewanella</taxon>
    </lineage>
</organism>
<name>A0A4R2F5Y2_9GAMM</name>
<dbReference type="OrthoDB" id="5888984at2"/>
<dbReference type="Proteomes" id="UP000294832">
    <property type="component" value="Unassembled WGS sequence"/>
</dbReference>
<keyword evidence="4" id="KW-1185">Reference proteome</keyword>
<dbReference type="CDD" id="cd00093">
    <property type="entry name" value="HTH_XRE"/>
    <property type="match status" value="1"/>
</dbReference>
<dbReference type="Gene3D" id="1.10.260.40">
    <property type="entry name" value="lambda repressor-like DNA-binding domains"/>
    <property type="match status" value="1"/>
</dbReference>
<feature type="domain" description="HTH cro/C1-type" evidence="2">
    <location>
        <begin position="7"/>
        <end position="61"/>
    </location>
</feature>